<dbReference type="STRING" id="246404.A0A507F3X2"/>
<accession>A0A507F3X2</accession>
<protein>
    <submittedName>
        <fullName evidence="1">Uncharacterized protein</fullName>
    </submittedName>
</protein>
<dbReference type="AlphaFoldDB" id="A0A507F3X2"/>
<dbReference type="InterPro" id="IPR008551">
    <property type="entry name" value="TANGO2"/>
</dbReference>
<dbReference type="GO" id="GO:0007030">
    <property type="term" value="P:Golgi organization"/>
    <property type="evidence" value="ECO:0007669"/>
    <property type="project" value="TreeGrafter"/>
</dbReference>
<keyword evidence="2" id="KW-1185">Reference proteome</keyword>
<comment type="caution">
    <text evidence="1">The sequence shown here is derived from an EMBL/GenBank/DDBJ whole genome shotgun (WGS) entry which is preliminary data.</text>
</comment>
<name>A0A507F3X2_9FUNG</name>
<dbReference type="Proteomes" id="UP000320333">
    <property type="component" value="Unassembled WGS sequence"/>
</dbReference>
<reference evidence="1 2" key="1">
    <citation type="journal article" date="2019" name="Sci. Rep.">
        <title>Comparative genomics of chytrid fungi reveal insights into the obligate biotrophic and pathogenic lifestyle of Synchytrium endobioticum.</title>
        <authorList>
            <person name="van de Vossenberg B.T.L.H."/>
            <person name="Warris S."/>
            <person name="Nguyen H.D.T."/>
            <person name="van Gent-Pelzer M.P.E."/>
            <person name="Joly D.L."/>
            <person name="van de Geest H.C."/>
            <person name="Bonants P.J.M."/>
            <person name="Smith D.S."/>
            <person name="Levesque C.A."/>
            <person name="van der Lee T.A.J."/>
        </authorList>
    </citation>
    <scope>NUCLEOTIDE SEQUENCE [LARGE SCALE GENOMIC DNA]</scope>
    <source>
        <strain evidence="1 2">CBS 675.73</strain>
    </source>
</reference>
<gene>
    <name evidence="1" type="ORF">CcCBS67573_g06586</name>
</gene>
<dbReference type="EMBL" id="QEAP01000289">
    <property type="protein sequence ID" value="TPX70297.1"/>
    <property type="molecule type" value="Genomic_DNA"/>
</dbReference>
<dbReference type="PANTHER" id="PTHR17985">
    <property type="entry name" value="SER/THR-RICH PROTEIN T10 IN DGCR REGION"/>
    <property type="match status" value="1"/>
</dbReference>
<dbReference type="OrthoDB" id="191601at2759"/>
<proteinExistence type="predicted"/>
<dbReference type="Pfam" id="PF05742">
    <property type="entry name" value="TANGO2"/>
    <property type="match status" value="1"/>
</dbReference>
<evidence type="ECO:0000313" key="1">
    <source>
        <dbReference type="EMBL" id="TPX70297.1"/>
    </source>
</evidence>
<dbReference type="GO" id="GO:0009306">
    <property type="term" value="P:protein secretion"/>
    <property type="evidence" value="ECO:0007669"/>
    <property type="project" value="TreeGrafter"/>
</dbReference>
<sequence length="347" mass="38672">MCCIFFAFQQAEVHPFRLIVAANRDEFIARPTKGAHFWEANASVLAGIDLAAGRSKNRHYGTWLGVTKHGRFAFLTNYREMDPSGINPLAKGRGFLCSDFLLSNASPREYLLALRSESSDYNGFNLVVGDLSANEVWYFANRGNESGPSQLQAGTVYGLSNGTLLSGQSWHKVQRGTAILQTIIDDARSSGNRITTLKNGAAHNSSVPMTMDQVVANLLELLRDDTIPDDASFQELSPFLQYVSPICLIHREGYGTRTHTVFVVDSCWNARFVEVDRFEVDPSIVWNGKNVINFREKAGLNEGAEDTFEEGIRSLETRREFDFTIEFLGGNADVIEAAALEEFRTMF</sequence>
<dbReference type="GO" id="GO:0005794">
    <property type="term" value="C:Golgi apparatus"/>
    <property type="evidence" value="ECO:0007669"/>
    <property type="project" value="TreeGrafter"/>
</dbReference>
<organism evidence="1 2">
    <name type="scientific">Chytriomyces confervae</name>
    <dbReference type="NCBI Taxonomy" id="246404"/>
    <lineage>
        <taxon>Eukaryota</taxon>
        <taxon>Fungi</taxon>
        <taxon>Fungi incertae sedis</taxon>
        <taxon>Chytridiomycota</taxon>
        <taxon>Chytridiomycota incertae sedis</taxon>
        <taxon>Chytridiomycetes</taxon>
        <taxon>Chytridiales</taxon>
        <taxon>Chytriomycetaceae</taxon>
        <taxon>Chytriomyces</taxon>
    </lineage>
</organism>
<evidence type="ECO:0000313" key="2">
    <source>
        <dbReference type="Proteomes" id="UP000320333"/>
    </source>
</evidence>
<dbReference type="PANTHER" id="PTHR17985:SF8">
    <property type="entry name" value="TRANSPORT AND GOLGI ORGANIZATION PROTEIN 2 HOMOLOG"/>
    <property type="match status" value="1"/>
</dbReference>